<dbReference type="Proteomes" id="UP001552299">
    <property type="component" value="Unassembled WGS sequence"/>
</dbReference>
<keyword evidence="1" id="KW-0479">Metal-binding</keyword>
<feature type="domain" description="Alpha-glucan water dikinase-like N-terminal Ig-like" evidence="3">
    <location>
        <begin position="285"/>
        <end position="352"/>
    </location>
</feature>
<evidence type="ECO:0000259" key="3">
    <source>
        <dbReference type="Pfam" id="PF23166"/>
    </source>
</evidence>
<organism evidence="4 5">
    <name type="scientific">Dendrobium thyrsiflorum</name>
    <name type="common">Pinecone-like raceme dendrobium</name>
    <name type="synonym">Orchid</name>
    <dbReference type="NCBI Taxonomy" id="117978"/>
    <lineage>
        <taxon>Eukaryota</taxon>
        <taxon>Viridiplantae</taxon>
        <taxon>Streptophyta</taxon>
        <taxon>Embryophyta</taxon>
        <taxon>Tracheophyta</taxon>
        <taxon>Spermatophyta</taxon>
        <taxon>Magnoliopsida</taxon>
        <taxon>Liliopsida</taxon>
        <taxon>Asparagales</taxon>
        <taxon>Orchidaceae</taxon>
        <taxon>Epidendroideae</taxon>
        <taxon>Malaxideae</taxon>
        <taxon>Dendrobiinae</taxon>
        <taxon>Dendrobium</taxon>
    </lineage>
</organism>
<dbReference type="Pfam" id="PF23166">
    <property type="entry name" value="Ig_N_CWD1"/>
    <property type="match status" value="2"/>
</dbReference>
<dbReference type="AlphaFoldDB" id="A0ABD0UIB0"/>
<dbReference type="PANTHER" id="PTHR46999">
    <property type="entry name" value="ALPHA-GLUCAN WATER DIKINASE 1, CHLOROPLASTIC-RELATED"/>
    <property type="match status" value="1"/>
</dbReference>
<evidence type="ECO:0000313" key="4">
    <source>
        <dbReference type="EMBL" id="KAL0910076.1"/>
    </source>
</evidence>
<proteinExistence type="predicted"/>
<evidence type="ECO:0000256" key="2">
    <source>
        <dbReference type="ARBA" id="ARBA00023277"/>
    </source>
</evidence>
<evidence type="ECO:0000256" key="1">
    <source>
        <dbReference type="ARBA" id="ARBA00022723"/>
    </source>
</evidence>
<dbReference type="GO" id="GO:0046872">
    <property type="term" value="F:metal ion binding"/>
    <property type="evidence" value="ECO:0007669"/>
    <property type="project" value="UniProtKB-KW"/>
</dbReference>
<dbReference type="EMBL" id="JANQDX010000016">
    <property type="protein sequence ID" value="KAL0910076.1"/>
    <property type="molecule type" value="Genomic_DNA"/>
</dbReference>
<sequence>MSLARWELLLHRPPRESHAFFSGDRRRPKVVRLISFHNPAISVGNIRQPRDPSVLPVLRAGISEIPSTVSDADVVFSETFPLKRTKMVEGKVSVKVGRVDEEGSRLQVIVCCNLEGKWIMHWGVTYCDDVSSEWDQPPPEMRPPGSIAIKGYAVETPMKRSLSAVEGQVLHEFHVEFESCKTIAAINFVLKEEEKGAWFQHKGRDFRVQLVNHLQQGAHIEPKSQSFNIWPGPFDQISNFLLKPDVSHSKDQGSNPDILDPLRNHIRISDFYEEYALITEEFVLNSVTVTVISSEADKNLVYFDTDMPGDVIIHWGVCRNDIKNWEIPPAPFPPSSKIFRQKALQTLLKVSSNCPF</sequence>
<protein>
    <recommendedName>
        <fullName evidence="3">Alpha-glucan water dikinase-like N-terminal Ig-like domain-containing protein</fullName>
    </recommendedName>
</protein>
<comment type="caution">
    <text evidence="4">The sequence shown here is derived from an EMBL/GenBank/DDBJ whole genome shotgun (WGS) entry which is preliminary data.</text>
</comment>
<accession>A0ABD0UIB0</accession>
<reference evidence="4 5" key="1">
    <citation type="journal article" date="2024" name="Plant Biotechnol. J.">
        <title>Dendrobium thyrsiflorum genome and its molecular insights into genes involved in important horticultural traits.</title>
        <authorList>
            <person name="Chen B."/>
            <person name="Wang J.Y."/>
            <person name="Zheng P.J."/>
            <person name="Li K.L."/>
            <person name="Liang Y.M."/>
            <person name="Chen X.F."/>
            <person name="Zhang C."/>
            <person name="Zhao X."/>
            <person name="He X."/>
            <person name="Zhang G.Q."/>
            <person name="Liu Z.J."/>
            <person name="Xu Q."/>
        </authorList>
    </citation>
    <scope>NUCLEOTIDE SEQUENCE [LARGE SCALE GENOMIC DNA]</scope>
    <source>
        <strain evidence="4">GZMU011</strain>
    </source>
</reference>
<gene>
    <name evidence="4" type="ORF">M5K25_021010</name>
</gene>
<name>A0ABD0UIB0_DENTH</name>
<keyword evidence="2" id="KW-0119">Carbohydrate metabolism</keyword>
<feature type="domain" description="Alpha-glucan water dikinase-like N-terminal Ig-like" evidence="3">
    <location>
        <begin position="83"/>
        <end position="210"/>
    </location>
</feature>
<evidence type="ECO:0000313" key="5">
    <source>
        <dbReference type="Proteomes" id="UP001552299"/>
    </source>
</evidence>
<dbReference type="InterPro" id="IPR056301">
    <property type="entry name" value="GWD-like_N_Ig"/>
</dbReference>
<keyword evidence="5" id="KW-1185">Reference proteome</keyword>